<dbReference type="SUPFAM" id="SSF46894">
    <property type="entry name" value="C-terminal effector domain of the bipartite response regulators"/>
    <property type="match status" value="1"/>
</dbReference>
<dbReference type="InterPro" id="IPR039420">
    <property type="entry name" value="WalR-like"/>
</dbReference>
<accession>A0ABQ3L1K1</accession>
<dbReference type="EMBL" id="BNAO01000009">
    <property type="protein sequence ID" value="GHG75834.1"/>
    <property type="molecule type" value="Genomic_DNA"/>
</dbReference>
<evidence type="ECO:0000259" key="2">
    <source>
        <dbReference type="PROSITE" id="PS50043"/>
    </source>
</evidence>
<dbReference type="InterPro" id="IPR016032">
    <property type="entry name" value="Sig_transdc_resp-reg_C-effctor"/>
</dbReference>
<gene>
    <name evidence="3" type="ORF">GCM10010919_30450</name>
</gene>
<dbReference type="PANTHER" id="PTHR43214">
    <property type="entry name" value="TWO-COMPONENT RESPONSE REGULATOR"/>
    <property type="match status" value="1"/>
</dbReference>
<dbReference type="PROSITE" id="PS00622">
    <property type="entry name" value="HTH_LUXR_1"/>
    <property type="match status" value="1"/>
</dbReference>
<dbReference type="PRINTS" id="PR00038">
    <property type="entry name" value="HTHLUXR"/>
</dbReference>
<dbReference type="Proteomes" id="UP000659697">
    <property type="component" value="Unassembled WGS sequence"/>
</dbReference>
<sequence>MKLNHIIYTENELISPRWLELMPEALIQTVFTKDETFSNTLIWVVTGIPHWQDIIKFYHSNGNQVLALTRNGSTDEVIAALNAGAKGYLDLFSNTTILEQAANAVTNGALWLPASIVTGLIGSLTVKMPIKNDEELNKLTKRELDVVKEIKTGLSNKEIARRLAISERTVKEHLSSIFSKLEVSDRFQLILKLKA</sequence>
<organism evidence="3 4">
    <name type="scientific">Alishewanella longhuensis</name>
    <dbReference type="NCBI Taxonomy" id="1091037"/>
    <lineage>
        <taxon>Bacteria</taxon>
        <taxon>Pseudomonadati</taxon>
        <taxon>Pseudomonadota</taxon>
        <taxon>Gammaproteobacteria</taxon>
        <taxon>Alteromonadales</taxon>
        <taxon>Alteromonadaceae</taxon>
        <taxon>Alishewanella</taxon>
    </lineage>
</organism>
<evidence type="ECO:0000256" key="1">
    <source>
        <dbReference type="ARBA" id="ARBA00023125"/>
    </source>
</evidence>
<dbReference type="PROSITE" id="PS50043">
    <property type="entry name" value="HTH_LUXR_2"/>
    <property type="match status" value="1"/>
</dbReference>
<dbReference type="SMART" id="SM00421">
    <property type="entry name" value="HTH_LUXR"/>
    <property type="match status" value="1"/>
</dbReference>
<reference evidence="4" key="1">
    <citation type="journal article" date="2019" name="Int. J. Syst. Evol. Microbiol.">
        <title>The Global Catalogue of Microorganisms (GCM) 10K type strain sequencing project: providing services to taxonomists for standard genome sequencing and annotation.</title>
        <authorList>
            <consortium name="The Broad Institute Genomics Platform"/>
            <consortium name="The Broad Institute Genome Sequencing Center for Infectious Disease"/>
            <person name="Wu L."/>
            <person name="Ma J."/>
        </authorList>
    </citation>
    <scope>NUCLEOTIDE SEQUENCE [LARGE SCALE GENOMIC DNA]</scope>
    <source>
        <strain evidence="4">CGMCC 1.7003</strain>
    </source>
</reference>
<dbReference type="InterPro" id="IPR000792">
    <property type="entry name" value="Tscrpt_reg_LuxR_C"/>
</dbReference>
<proteinExistence type="predicted"/>
<dbReference type="CDD" id="cd06170">
    <property type="entry name" value="LuxR_C_like"/>
    <property type="match status" value="1"/>
</dbReference>
<evidence type="ECO:0000313" key="4">
    <source>
        <dbReference type="Proteomes" id="UP000659697"/>
    </source>
</evidence>
<comment type="caution">
    <text evidence="3">The sequence shown here is derived from an EMBL/GenBank/DDBJ whole genome shotgun (WGS) entry which is preliminary data.</text>
</comment>
<keyword evidence="1" id="KW-0238">DNA-binding</keyword>
<evidence type="ECO:0000313" key="3">
    <source>
        <dbReference type="EMBL" id="GHG75834.1"/>
    </source>
</evidence>
<dbReference type="RefSeq" id="WP_189433898.1">
    <property type="nucleotide sequence ID" value="NZ_BNAO01000009.1"/>
</dbReference>
<keyword evidence="4" id="KW-1185">Reference proteome</keyword>
<dbReference type="Gene3D" id="3.40.50.2300">
    <property type="match status" value="1"/>
</dbReference>
<dbReference type="PANTHER" id="PTHR43214:SF38">
    <property type="entry name" value="NITRATE_NITRITE RESPONSE REGULATOR PROTEIN NARL"/>
    <property type="match status" value="1"/>
</dbReference>
<feature type="domain" description="HTH luxR-type" evidence="2">
    <location>
        <begin position="132"/>
        <end position="195"/>
    </location>
</feature>
<protein>
    <recommendedName>
        <fullName evidence="2">HTH luxR-type domain-containing protein</fullName>
    </recommendedName>
</protein>
<name>A0ABQ3L1K1_9ALTE</name>
<dbReference type="Pfam" id="PF00196">
    <property type="entry name" value="GerE"/>
    <property type="match status" value="1"/>
</dbReference>